<dbReference type="InterPro" id="IPR035965">
    <property type="entry name" value="PAS-like_dom_sf"/>
</dbReference>
<dbReference type="GO" id="GO:0000981">
    <property type="term" value="F:DNA-binding transcription factor activity, RNA polymerase II-specific"/>
    <property type="evidence" value="ECO:0007669"/>
    <property type="project" value="InterPro"/>
</dbReference>
<organism evidence="12 13">
    <name type="scientific">Clunio marinus</name>
    <dbReference type="NCBI Taxonomy" id="568069"/>
    <lineage>
        <taxon>Eukaryota</taxon>
        <taxon>Metazoa</taxon>
        <taxon>Ecdysozoa</taxon>
        <taxon>Arthropoda</taxon>
        <taxon>Hexapoda</taxon>
        <taxon>Insecta</taxon>
        <taxon>Pterygota</taxon>
        <taxon>Neoptera</taxon>
        <taxon>Endopterygota</taxon>
        <taxon>Diptera</taxon>
        <taxon>Nematocera</taxon>
        <taxon>Chironomoidea</taxon>
        <taxon>Chironomidae</taxon>
        <taxon>Clunio</taxon>
    </lineage>
</organism>
<dbReference type="PROSITE" id="PS50112">
    <property type="entry name" value="PAS"/>
    <property type="match status" value="1"/>
</dbReference>
<dbReference type="InterPro" id="IPR001067">
    <property type="entry name" value="Nuc_translocat"/>
</dbReference>
<dbReference type="CDD" id="cd00130">
    <property type="entry name" value="PAS"/>
    <property type="match status" value="2"/>
</dbReference>
<keyword evidence="7" id="KW-0539">Nucleus</keyword>
<dbReference type="Proteomes" id="UP000183832">
    <property type="component" value="Unassembled WGS sequence"/>
</dbReference>
<evidence type="ECO:0000259" key="10">
    <source>
        <dbReference type="PROSITE" id="PS50112"/>
    </source>
</evidence>
<dbReference type="PANTHER" id="PTHR46055:SF3">
    <property type="entry name" value="CIRCADIAN LOCOMOTER OUTPUT CYCLES PROTEIN KAPUT"/>
    <property type="match status" value="1"/>
</dbReference>
<dbReference type="GO" id="GO:0005737">
    <property type="term" value="C:cytoplasm"/>
    <property type="evidence" value="ECO:0007669"/>
    <property type="project" value="InterPro"/>
</dbReference>
<keyword evidence="1" id="KW-0677">Repeat</keyword>
<evidence type="ECO:0000313" key="12">
    <source>
        <dbReference type="EMBL" id="CRK95960.1"/>
    </source>
</evidence>
<dbReference type="SMART" id="SM00353">
    <property type="entry name" value="HLH"/>
    <property type="match status" value="1"/>
</dbReference>
<dbReference type="GO" id="GO:0045944">
    <property type="term" value="P:positive regulation of transcription by RNA polymerase II"/>
    <property type="evidence" value="ECO:0007669"/>
    <property type="project" value="UniProtKB-ARBA"/>
</dbReference>
<dbReference type="PANTHER" id="PTHR46055">
    <property type="entry name" value="CIRCADIAN LOCOMOTER OUTPUT CYCLES PROTEIN KAPUT"/>
    <property type="match status" value="1"/>
</dbReference>
<keyword evidence="6" id="KW-0804">Transcription</keyword>
<evidence type="ECO:0000256" key="1">
    <source>
        <dbReference type="ARBA" id="ARBA00022737"/>
    </source>
</evidence>
<keyword evidence="2" id="KW-0805">Transcription regulation</keyword>
<feature type="compositionally biased region" description="Polar residues" evidence="9">
    <location>
        <begin position="403"/>
        <end position="412"/>
    </location>
</feature>
<dbReference type="InterPro" id="IPR011598">
    <property type="entry name" value="bHLH_dom"/>
</dbReference>
<dbReference type="EMBL" id="CVRI01000043">
    <property type="protein sequence ID" value="CRK95960.1"/>
    <property type="molecule type" value="Genomic_DNA"/>
</dbReference>
<feature type="region of interest" description="Disordered" evidence="9">
    <location>
        <begin position="397"/>
        <end position="518"/>
    </location>
</feature>
<dbReference type="SUPFAM" id="SSF55785">
    <property type="entry name" value="PYP-like sensor domain (PAS domain)"/>
    <property type="match status" value="2"/>
</dbReference>
<dbReference type="Gene3D" id="3.30.450.20">
    <property type="entry name" value="PAS domain"/>
    <property type="match status" value="2"/>
</dbReference>
<evidence type="ECO:0000256" key="9">
    <source>
        <dbReference type="SAM" id="MobiDB-lite"/>
    </source>
</evidence>
<dbReference type="InterPro" id="IPR013767">
    <property type="entry name" value="PAS_fold"/>
</dbReference>
<feature type="compositionally biased region" description="Low complexity" evidence="9">
    <location>
        <begin position="424"/>
        <end position="433"/>
    </location>
</feature>
<dbReference type="Pfam" id="PF00989">
    <property type="entry name" value="PAS"/>
    <property type="match status" value="1"/>
</dbReference>
<dbReference type="CDD" id="cd19735">
    <property type="entry name" value="bHLH-PAS_dCLOCK"/>
    <property type="match status" value="1"/>
</dbReference>
<keyword evidence="3" id="KW-0090">Biological rhythms</keyword>
<dbReference type="SMART" id="SM00086">
    <property type="entry name" value="PAC"/>
    <property type="match status" value="1"/>
</dbReference>
<dbReference type="Gene3D" id="4.10.280.10">
    <property type="entry name" value="Helix-loop-helix DNA-binding domain"/>
    <property type="match status" value="1"/>
</dbReference>
<evidence type="ECO:0000313" key="13">
    <source>
        <dbReference type="Proteomes" id="UP000183832"/>
    </source>
</evidence>
<dbReference type="Pfam" id="PF14598">
    <property type="entry name" value="PAS_11"/>
    <property type="match status" value="1"/>
</dbReference>
<dbReference type="InterPro" id="IPR036638">
    <property type="entry name" value="HLH_DNA-bd_sf"/>
</dbReference>
<keyword evidence="8" id="KW-0175">Coiled coil</keyword>
<dbReference type="InterPro" id="IPR001610">
    <property type="entry name" value="PAC"/>
</dbReference>
<evidence type="ECO:0000259" key="11">
    <source>
        <dbReference type="PROSITE" id="PS50888"/>
    </source>
</evidence>
<gene>
    <name evidence="12" type="ORF">CLUMA_CG009403</name>
</gene>
<accession>A0A1J1I6S5</accession>
<sequence>MEEDDDKADTKRKSRNLSEKKRRDQFNLLVNELSSMVSSNSRKMDKSTVLKSTIAFLKNHNEVAVRSRVHEIQENWKPSFLPNEEFTHLILEALDGFIIVFSTSGKIHYASENITSLLGLFPNDLLNMTIYDMVYEEEQQEIYNILLNPPKTVIDSLQRGISSENQVSFLCHVRRGLLKNSLEISYEYVQFSGYFRDNVDVDNMMSTSRYGSFSGEAFFVGTGRLMTPPWTPQLIRDMSIVDTNSEFTSRHSLEWKCLFLDHRAPPIIGYLPFEVLGTSGYDYYHFDDLDRIVACHEALMQKGEGTSCYYRFLTKGQQWIWLQTRFYITYHQWNSKPEFVVCTHRVVSYADVMRHMKKSDGATIKDVDDIDSTAKDKKALPSTSTLMVMSPWSSKSSRASKTFAHTQESSSLKPKRFSYRPDSDSATSMSADSPLSHHSKLTQNSSVSQRSRSKQNMQISKALSGNQQQQQHPQHHQQQHSHFSQFNLPQTQVSSQHSQTNNQPNSQALSLCPPTLAPRMIPHHQQASDQLVTPFLDQSQYLTAIPVQPVFPATATVISPIQQAPEYSSPGIVFTPTQNRIQDHLQRKHEEIQKLIVQQQEELRRVSEQLFIARYGMLPTAVNVTVPFVTPMDQPECIDISRCISTSSHASSYHDYQPQMIHPSTTSGQQQVNNPQMHIQPPHSTMHPPHVPIQYEMNPQKSNTIENMEADQQNEDIMQYMQLQFQTLQPSNSHQMSQQIQHQQIITHDDFELMPYQMMQQQAQMLFTNDNNSENTNNK</sequence>
<dbReference type="AlphaFoldDB" id="A0A1J1I6S5"/>
<reference evidence="12 13" key="1">
    <citation type="submission" date="2015-04" db="EMBL/GenBank/DDBJ databases">
        <authorList>
            <person name="Syromyatnikov M.Y."/>
            <person name="Popov V.N."/>
        </authorList>
    </citation>
    <scope>NUCLEOTIDE SEQUENCE [LARGE SCALE GENOMIC DNA]</scope>
</reference>
<keyword evidence="5" id="KW-0010">Activator</keyword>
<dbReference type="GO" id="GO:0000978">
    <property type="term" value="F:RNA polymerase II cis-regulatory region sequence-specific DNA binding"/>
    <property type="evidence" value="ECO:0007669"/>
    <property type="project" value="TreeGrafter"/>
</dbReference>
<dbReference type="InterPro" id="IPR000014">
    <property type="entry name" value="PAS"/>
</dbReference>
<evidence type="ECO:0000256" key="2">
    <source>
        <dbReference type="ARBA" id="ARBA00023015"/>
    </source>
</evidence>
<keyword evidence="13" id="KW-1185">Reference proteome</keyword>
<evidence type="ECO:0000256" key="7">
    <source>
        <dbReference type="ARBA" id="ARBA00023242"/>
    </source>
</evidence>
<dbReference type="GO" id="GO:0046983">
    <property type="term" value="F:protein dimerization activity"/>
    <property type="evidence" value="ECO:0007669"/>
    <property type="project" value="InterPro"/>
</dbReference>
<feature type="coiled-coil region" evidence="8">
    <location>
        <begin position="582"/>
        <end position="609"/>
    </location>
</feature>
<evidence type="ECO:0000256" key="5">
    <source>
        <dbReference type="ARBA" id="ARBA00023159"/>
    </source>
</evidence>
<dbReference type="OrthoDB" id="411251at2759"/>
<evidence type="ECO:0000256" key="4">
    <source>
        <dbReference type="ARBA" id="ARBA00023125"/>
    </source>
</evidence>
<proteinExistence type="predicted"/>
<feature type="compositionally biased region" description="Basic and acidic residues" evidence="9">
    <location>
        <begin position="8"/>
        <end position="20"/>
    </location>
</feature>
<dbReference type="STRING" id="568069.A0A1J1I6S5"/>
<dbReference type="SMART" id="SM00091">
    <property type="entry name" value="PAS"/>
    <property type="match status" value="2"/>
</dbReference>
<feature type="domain" description="PAS" evidence="10">
    <location>
        <begin position="83"/>
        <end position="164"/>
    </location>
</feature>
<dbReference type="PROSITE" id="PS50888">
    <property type="entry name" value="BHLH"/>
    <property type="match status" value="1"/>
</dbReference>
<protein>
    <submittedName>
        <fullName evidence="12">CLUMA_CG009403, isoform A</fullName>
    </submittedName>
</protein>
<dbReference type="SUPFAM" id="SSF47459">
    <property type="entry name" value="HLH, helix-loop-helix DNA-binding domain"/>
    <property type="match status" value="1"/>
</dbReference>
<feature type="domain" description="BHLH" evidence="11">
    <location>
        <begin position="10"/>
        <end position="60"/>
    </location>
</feature>
<name>A0A1J1I6S5_9DIPT</name>
<feature type="region of interest" description="Disordered" evidence="9">
    <location>
        <begin position="1"/>
        <end position="20"/>
    </location>
</feature>
<dbReference type="GO" id="GO:0032922">
    <property type="term" value="P:circadian regulation of gene expression"/>
    <property type="evidence" value="ECO:0007669"/>
    <property type="project" value="InterPro"/>
</dbReference>
<evidence type="ECO:0000256" key="6">
    <source>
        <dbReference type="ARBA" id="ARBA00023163"/>
    </source>
</evidence>
<evidence type="ECO:0000256" key="3">
    <source>
        <dbReference type="ARBA" id="ARBA00023108"/>
    </source>
</evidence>
<feature type="compositionally biased region" description="Polar residues" evidence="9">
    <location>
        <begin position="441"/>
        <end position="466"/>
    </location>
</feature>
<dbReference type="GO" id="GO:1990513">
    <property type="term" value="C:CLOCK-BMAL transcription complex"/>
    <property type="evidence" value="ECO:0007669"/>
    <property type="project" value="TreeGrafter"/>
</dbReference>
<dbReference type="Pfam" id="PF00010">
    <property type="entry name" value="HLH"/>
    <property type="match status" value="1"/>
</dbReference>
<dbReference type="InterPro" id="IPR047230">
    <property type="entry name" value="CLOCK-like"/>
</dbReference>
<dbReference type="PRINTS" id="PR00785">
    <property type="entry name" value="NCTRNSLOCATR"/>
</dbReference>
<evidence type="ECO:0000256" key="8">
    <source>
        <dbReference type="SAM" id="Coils"/>
    </source>
</evidence>
<feature type="compositionally biased region" description="Polar residues" evidence="9">
    <location>
        <begin position="487"/>
        <end position="509"/>
    </location>
</feature>
<keyword evidence="4" id="KW-0238">DNA-binding</keyword>